<comment type="caution">
    <text evidence="3">The sequence shown here is derived from an EMBL/GenBank/DDBJ whole genome shotgun (WGS) entry which is preliminary data.</text>
</comment>
<feature type="region of interest" description="Disordered" evidence="1">
    <location>
        <begin position="87"/>
        <end position="126"/>
    </location>
</feature>
<reference evidence="3 4" key="1">
    <citation type="submission" date="2018-05" db="EMBL/GenBank/DDBJ databases">
        <title>Genomic Encyclopedia of Type Strains, Phase IV (KMG-IV): sequencing the most valuable type-strain genomes for metagenomic binning, comparative biology and taxonomic classification.</title>
        <authorList>
            <person name="Goeker M."/>
        </authorList>
    </citation>
    <scope>NUCLEOTIDE SEQUENCE [LARGE SCALE GENOMIC DNA]</scope>
    <source>
        <strain evidence="3 4">DSM 6462</strain>
    </source>
</reference>
<dbReference type="PANTHER" id="PTHR21666">
    <property type="entry name" value="PEPTIDASE-RELATED"/>
    <property type="match status" value="1"/>
</dbReference>
<dbReference type="GO" id="GO:0004222">
    <property type="term" value="F:metalloendopeptidase activity"/>
    <property type="evidence" value="ECO:0007669"/>
    <property type="project" value="TreeGrafter"/>
</dbReference>
<dbReference type="Pfam" id="PF01551">
    <property type="entry name" value="Peptidase_M23"/>
    <property type="match status" value="1"/>
</dbReference>
<dbReference type="InterPro" id="IPR011055">
    <property type="entry name" value="Dup_hybrid_motif"/>
</dbReference>
<accession>A0A2V3TXL5</accession>
<name>A0A2V3TXL5_9HYPH</name>
<protein>
    <submittedName>
        <fullName evidence="3">Peptidase M23-like protein</fullName>
    </submittedName>
</protein>
<gene>
    <name evidence="3" type="ORF">C7450_11171</name>
</gene>
<feature type="compositionally biased region" description="Basic residues" evidence="1">
    <location>
        <begin position="112"/>
        <end position="121"/>
    </location>
</feature>
<dbReference type="EMBL" id="QJJK01000011">
    <property type="protein sequence ID" value="PXW54540.1"/>
    <property type="molecule type" value="Genomic_DNA"/>
</dbReference>
<feature type="domain" description="M23ase beta-sheet core" evidence="2">
    <location>
        <begin position="199"/>
        <end position="293"/>
    </location>
</feature>
<dbReference type="OrthoDB" id="9805070at2"/>
<sequence length="298" mass="32788">MDHFRDSEKRENALACWWWGGIHGRRHGPTPLRGGGPDALGIGEGKDLHSASQRVRSSWLHRRREARGAGGALCTLLGFLHEDRHLSRRQAQDPERDQGVDGRKAPGEMRCHRTSGHRHMLRQGQADRGCGKWRQIMRITASMVIASVMLLSDLSMSLGSACHFLQMASDRRPIMPRPAGHLLRGFGIFYDPILKVSRQHNGWDLSLSPNRVVKAVAPGIVAELQTAGPSAGVVTIDHGGGWSTVYAHLDGINVRVGQCLEPGQNLGSLGAPRVTNRPSLHIEIRHDGKAIDPKDIFQ</sequence>
<evidence type="ECO:0000313" key="4">
    <source>
        <dbReference type="Proteomes" id="UP000248021"/>
    </source>
</evidence>
<keyword evidence="4" id="KW-1185">Reference proteome</keyword>
<dbReference type="PANTHER" id="PTHR21666:SF270">
    <property type="entry name" value="MUREIN HYDROLASE ACTIVATOR ENVC"/>
    <property type="match status" value="1"/>
</dbReference>
<evidence type="ECO:0000313" key="3">
    <source>
        <dbReference type="EMBL" id="PXW54540.1"/>
    </source>
</evidence>
<evidence type="ECO:0000256" key="1">
    <source>
        <dbReference type="SAM" id="MobiDB-lite"/>
    </source>
</evidence>
<dbReference type="SUPFAM" id="SSF51261">
    <property type="entry name" value="Duplicated hybrid motif"/>
    <property type="match status" value="1"/>
</dbReference>
<proteinExistence type="predicted"/>
<organism evidence="3 4">
    <name type="scientific">Chelatococcus asaccharovorans</name>
    <dbReference type="NCBI Taxonomy" id="28210"/>
    <lineage>
        <taxon>Bacteria</taxon>
        <taxon>Pseudomonadati</taxon>
        <taxon>Pseudomonadota</taxon>
        <taxon>Alphaproteobacteria</taxon>
        <taxon>Hyphomicrobiales</taxon>
        <taxon>Chelatococcaceae</taxon>
        <taxon>Chelatococcus</taxon>
    </lineage>
</organism>
<dbReference type="CDD" id="cd12797">
    <property type="entry name" value="M23_peptidase"/>
    <property type="match status" value="1"/>
</dbReference>
<dbReference type="Proteomes" id="UP000248021">
    <property type="component" value="Unassembled WGS sequence"/>
</dbReference>
<feature type="compositionally biased region" description="Basic and acidic residues" evidence="1">
    <location>
        <begin position="87"/>
        <end position="111"/>
    </location>
</feature>
<evidence type="ECO:0000259" key="2">
    <source>
        <dbReference type="Pfam" id="PF01551"/>
    </source>
</evidence>
<dbReference type="AlphaFoldDB" id="A0A2V3TXL5"/>
<dbReference type="InterPro" id="IPR016047">
    <property type="entry name" value="M23ase_b-sheet_dom"/>
</dbReference>
<dbReference type="InterPro" id="IPR050570">
    <property type="entry name" value="Cell_wall_metabolism_enzyme"/>
</dbReference>
<dbReference type="Gene3D" id="2.70.70.10">
    <property type="entry name" value="Glucose Permease (Domain IIA)"/>
    <property type="match status" value="1"/>
</dbReference>